<feature type="region of interest" description="Disordered" evidence="1">
    <location>
        <begin position="372"/>
        <end position="404"/>
    </location>
</feature>
<gene>
    <name evidence="2" type="ORF">WR25_24492</name>
</gene>
<comment type="caution">
    <text evidence="2">The sequence shown here is derived from an EMBL/GenBank/DDBJ whole genome shotgun (WGS) entry which is preliminary data.</text>
</comment>
<proteinExistence type="predicted"/>
<feature type="compositionally biased region" description="Basic residues" evidence="1">
    <location>
        <begin position="393"/>
        <end position="404"/>
    </location>
</feature>
<sequence length="404" mass="43118">MCEGGGLAMASGPLPGRAWPAVLAAPGLARAARFTRVILDHQRGQRRRLLCPGTCGLLQVADHAPDPVGEFFRAEALAKALDHQRKGERCGAPDAPQLQRQRLQALQGLAQALHIQFLAQHLLAGLGQQQVVRVVLPEHIEVQPAGSLQLARALRRTGVAGEHQPGDPGDLAKAPARQLAGIEAGQYLGQQVLAVEQRRGQGTGVVDGAGAQQFQAVVVDRDGETQRRIPGQAPGQQAGQAQVHRAPGEWIEKQVPALAGLQGLGQQDVFAGQRRPGFLHLQQRAQQAHFRALVHPLVRRVQLGQHRFGQFARERHAPAVPARDRGLAVAGAAHVDGHVAHFHQLKRAASEQEVVARAQAGDEAFLDAAQRSAAAAGPELHGVRRAPASGLRRPARRGGNRGRP</sequence>
<dbReference type="EMBL" id="LIAE01008592">
    <property type="protein sequence ID" value="PAV73446.1"/>
    <property type="molecule type" value="Genomic_DNA"/>
</dbReference>
<name>A0A2A2KHD8_9BILA</name>
<organism evidence="2 3">
    <name type="scientific">Diploscapter pachys</name>
    <dbReference type="NCBI Taxonomy" id="2018661"/>
    <lineage>
        <taxon>Eukaryota</taxon>
        <taxon>Metazoa</taxon>
        <taxon>Ecdysozoa</taxon>
        <taxon>Nematoda</taxon>
        <taxon>Chromadorea</taxon>
        <taxon>Rhabditida</taxon>
        <taxon>Rhabditina</taxon>
        <taxon>Rhabditomorpha</taxon>
        <taxon>Rhabditoidea</taxon>
        <taxon>Rhabditidae</taxon>
        <taxon>Diploscapter</taxon>
    </lineage>
</organism>
<evidence type="ECO:0000313" key="2">
    <source>
        <dbReference type="EMBL" id="PAV73446.1"/>
    </source>
</evidence>
<reference evidence="2 3" key="1">
    <citation type="journal article" date="2017" name="Curr. Biol.">
        <title>Genome architecture and evolution of a unichromosomal asexual nematode.</title>
        <authorList>
            <person name="Fradin H."/>
            <person name="Zegar C."/>
            <person name="Gutwein M."/>
            <person name="Lucas J."/>
            <person name="Kovtun M."/>
            <person name="Corcoran D."/>
            <person name="Baugh L.R."/>
            <person name="Kiontke K."/>
            <person name="Gunsalus K."/>
            <person name="Fitch D.H."/>
            <person name="Piano F."/>
        </authorList>
    </citation>
    <scope>NUCLEOTIDE SEQUENCE [LARGE SCALE GENOMIC DNA]</scope>
    <source>
        <strain evidence="2">PF1309</strain>
    </source>
</reference>
<protein>
    <submittedName>
        <fullName evidence="2">Uncharacterized protein</fullName>
    </submittedName>
</protein>
<accession>A0A2A2KHD8</accession>
<dbReference type="AlphaFoldDB" id="A0A2A2KHD8"/>
<evidence type="ECO:0000256" key="1">
    <source>
        <dbReference type="SAM" id="MobiDB-lite"/>
    </source>
</evidence>
<evidence type="ECO:0000313" key="3">
    <source>
        <dbReference type="Proteomes" id="UP000218231"/>
    </source>
</evidence>
<keyword evidence="3" id="KW-1185">Reference proteome</keyword>
<dbReference type="Proteomes" id="UP000218231">
    <property type="component" value="Unassembled WGS sequence"/>
</dbReference>